<accession>A0ABU0TE29</accession>
<evidence type="ECO:0000313" key="1">
    <source>
        <dbReference type="EMBL" id="MDQ1095332.1"/>
    </source>
</evidence>
<evidence type="ECO:0000313" key="2">
    <source>
        <dbReference type="Proteomes" id="UP001225072"/>
    </source>
</evidence>
<keyword evidence="2" id="KW-1185">Reference proteome</keyword>
<organism evidence="1 2">
    <name type="scientific">Chryseobacterium camelliae</name>
    <dbReference type="NCBI Taxonomy" id="1265445"/>
    <lineage>
        <taxon>Bacteria</taxon>
        <taxon>Pseudomonadati</taxon>
        <taxon>Bacteroidota</taxon>
        <taxon>Flavobacteriia</taxon>
        <taxon>Flavobacteriales</taxon>
        <taxon>Weeksellaceae</taxon>
        <taxon>Chryseobacterium group</taxon>
        <taxon>Chryseobacterium</taxon>
    </lineage>
</organism>
<dbReference type="EMBL" id="JAUTAL010000001">
    <property type="protein sequence ID" value="MDQ1095332.1"/>
    <property type="molecule type" value="Genomic_DNA"/>
</dbReference>
<reference evidence="1 2" key="1">
    <citation type="submission" date="2023-07" db="EMBL/GenBank/DDBJ databases">
        <title>Functional and genomic diversity of the sorghum phyllosphere microbiome.</title>
        <authorList>
            <person name="Shade A."/>
        </authorList>
    </citation>
    <scope>NUCLEOTIDE SEQUENCE [LARGE SCALE GENOMIC DNA]</scope>
    <source>
        <strain evidence="1 2">SORGH_AS_1064</strain>
    </source>
</reference>
<protein>
    <submittedName>
        <fullName evidence="1">Uncharacterized protein</fullName>
    </submittedName>
</protein>
<dbReference type="Proteomes" id="UP001225072">
    <property type="component" value="Unassembled WGS sequence"/>
</dbReference>
<proteinExistence type="predicted"/>
<gene>
    <name evidence="1" type="ORF">QE404_000479</name>
</gene>
<comment type="caution">
    <text evidence="1">The sequence shown here is derived from an EMBL/GenBank/DDBJ whole genome shotgun (WGS) entry which is preliminary data.</text>
</comment>
<sequence>MKKMISILLLCLYLVSTSELYQLLKIPILIEHYIDHKEKNPEMTIHSFFRMHYENPVKDSDYQTDQKLPFVSHAQHLIVVFTVTPLLSIPFAGKPVHAIQSAQTLYKSIFYNKEILNSIWQPPKFC</sequence>
<name>A0ABU0TE29_9FLAO</name>